<sequence>MAIKPKLRVFAGPNGSGKTTLYNSIKPIYFSTKLFVNADNLESDFKKNNFLNLSEFDIICSHTEFEQFSISNGLY</sequence>
<keyword evidence="2" id="KW-1185">Reference proteome</keyword>
<protein>
    <submittedName>
        <fullName evidence="1">Uncharacterized protein</fullName>
    </submittedName>
</protein>
<dbReference type="RefSeq" id="WP_344765881.1">
    <property type="nucleotide sequence ID" value="NZ_BAABAK010000004.1"/>
</dbReference>
<organism evidence="1 2">
    <name type="scientific">Pedobacter ginsengiterrae</name>
    <dbReference type="NCBI Taxonomy" id="871696"/>
    <lineage>
        <taxon>Bacteria</taxon>
        <taxon>Pseudomonadati</taxon>
        <taxon>Bacteroidota</taxon>
        <taxon>Sphingobacteriia</taxon>
        <taxon>Sphingobacteriales</taxon>
        <taxon>Sphingobacteriaceae</taxon>
        <taxon>Pedobacter</taxon>
    </lineage>
</organism>
<reference evidence="2" key="1">
    <citation type="journal article" date="2019" name="Int. J. Syst. Evol. Microbiol.">
        <title>The Global Catalogue of Microorganisms (GCM) 10K type strain sequencing project: providing services to taxonomists for standard genome sequencing and annotation.</title>
        <authorList>
            <consortium name="The Broad Institute Genomics Platform"/>
            <consortium name="The Broad Institute Genome Sequencing Center for Infectious Disease"/>
            <person name="Wu L."/>
            <person name="Ma J."/>
        </authorList>
    </citation>
    <scope>NUCLEOTIDE SEQUENCE [LARGE SCALE GENOMIC DNA]</scope>
    <source>
        <strain evidence="2">JCM 17338</strain>
    </source>
</reference>
<comment type="caution">
    <text evidence="1">The sequence shown here is derived from an EMBL/GenBank/DDBJ whole genome shotgun (WGS) entry which is preliminary data.</text>
</comment>
<evidence type="ECO:0000313" key="1">
    <source>
        <dbReference type="EMBL" id="GAA3960597.1"/>
    </source>
</evidence>
<gene>
    <name evidence="1" type="ORF">GCM10022246_12380</name>
</gene>
<dbReference type="EMBL" id="BAABAK010000004">
    <property type="protein sequence ID" value="GAA3960597.1"/>
    <property type="molecule type" value="Genomic_DNA"/>
</dbReference>
<dbReference type="Gene3D" id="3.40.50.300">
    <property type="entry name" value="P-loop containing nucleotide triphosphate hydrolases"/>
    <property type="match status" value="1"/>
</dbReference>
<dbReference type="InterPro" id="IPR027417">
    <property type="entry name" value="P-loop_NTPase"/>
</dbReference>
<accession>A0ABP7P6S2</accession>
<evidence type="ECO:0000313" key="2">
    <source>
        <dbReference type="Proteomes" id="UP001501081"/>
    </source>
</evidence>
<dbReference type="Proteomes" id="UP001501081">
    <property type="component" value="Unassembled WGS sequence"/>
</dbReference>
<name>A0ABP7P6S2_9SPHI</name>
<proteinExistence type="predicted"/>